<dbReference type="RefSeq" id="WP_345057930.1">
    <property type="nucleotide sequence ID" value="NZ_BAABDK010000030.1"/>
</dbReference>
<evidence type="ECO:0000259" key="2">
    <source>
        <dbReference type="Pfam" id="PF01841"/>
    </source>
</evidence>
<evidence type="ECO:0000256" key="1">
    <source>
        <dbReference type="SAM" id="SignalP"/>
    </source>
</evidence>
<feature type="signal peptide" evidence="1">
    <location>
        <begin position="1"/>
        <end position="20"/>
    </location>
</feature>
<evidence type="ECO:0000313" key="4">
    <source>
        <dbReference type="EMBL" id="GAA4048664.1"/>
    </source>
</evidence>
<dbReference type="Gene3D" id="2.60.120.1130">
    <property type="match status" value="1"/>
</dbReference>
<dbReference type="InterPro" id="IPR024618">
    <property type="entry name" value="DUF3857"/>
</dbReference>
<dbReference type="EMBL" id="BAABDK010000030">
    <property type="protein sequence ID" value="GAA4048664.1"/>
    <property type="molecule type" value="Genomic_DNA"/>
</dbReference>
<evidence type="ECO:0000313" key="5">
    <source>
        <dbReference type="Proteomes" id="UP001501469"/>
    </source>
</evidence>
<dbReference type="Gene3D" id="3.10.620.30">
    <property type="match status" value="1"/>
</dbReference>
<evidence type="ECO:0000259" key="3">
    <source>
        <dbReference type="Pfam" id="PF12969"/>
    </source>
</evidence>
<dbReference type="InterPro" id="IPR038765">
    <property type="entry name" value="Papain-like_cys_pep_sf"/>
</dbReference>
<feature type="domain" description="DUF3857" evidence="3">
    <location>
        <begin position="83"/>
        <end position="220"/>
    </location>
</feature>
<feature type="chain" id="PRO_5046375437" description="DUF3857 domain-containing protein" evidence="1">
    <location>
        <begin position="21"/>
        <end position="647"/>
    </location>
</feature>
<sequence length="647" mass="73353">MSKLSLLFPVLLVAAVAAHAQAPASQLLTQMRQQYPGEKAVYLEMRQDLTVEVRNDSVQVINRHHADMLHLAEQSAMYANDRVYSSHFNRLQKLEARTLIPNGEKFKTVKVTDFKDKFEIQSGVFFDDTRSTSFSFPAVSPGARTETDYTVRHVDARFVMPFFVGSYVPVRHAELTITAPKGVVIGYKTFHAENTPIKYTREEKGNQVVYRWTADNLPSPPREENSPESSYYLPHIVFFVQEASVNGQARKLLSGVPELYDMYADFVRRIDRQPSPGLQHRVDSLVAGATTEEEKVRRVYYWVQDNVKYIAFEQGLRGFIPHDAGLVYARRYGDCKDMANLTNEMLHLAGVKTAYLTWVGTRDLPYKYGELATPGVDNHMIATYEPTPGKYVFLDATSKHTPYGMPSAMIQGKEGLLGLDPKNSRVVDIPAMDKGRSGVDDASVLTLEGTMLRGSGKLSIAGYSKVNQSYGLDGLDRTDEPKYIKALLERGNNKFFVDKYSIANLDARDQPLNISYDYRLQDYVQQVDDEVYINLSLERPYATDRIDSTTRKLPRYNEFAHTDHTRTELVVPAGYEVSYLPPTVQAQGDALGFKVSYERQGNKIIQDREVYVNYLLLQPKQFGNWNAVVNKLGSAYREVVILKKKKI</sequence>
<reference evidence="5" key="1">
    <citation type="journal article" date="2019" name="Int. J. Syst. Evol. Microbiol.">
        <title>The Global Catalogue of Microorganisms (GCM) 10K type strain sequencing project: providing services to taxonomists for standard genome sequencing and annotation.</title>
        <authorList>
            <consortium name="The Broad Institute Genomics Platform"/>
            <consortium name="The Broad Institute Genome Sequencing Center for Infectious Disease"/>
            <person name="Wu L."/>
            <person name="Ma J."/>
        </authorList>
    </citation>
    <scope>NUCLEOTIDE SEQUENCE [LARGE SCALE GENOMIC DNA]</scope>
    <source>
        <strain evidence="5">JCM 17225</strain>
    </source>
</reference>
<dbReference type="SUPFAM" id="SSF54001">
    <property type="entry name" value="Cysteine proteinases"/>
    <property type="match status" value="1"/>
</dbReference>
<keyword evidence="1" id="KW-0732">Signal</keyword>
<dbReference type="Pfam" id="PF01841">
    <property type="entry name" value="Transglut_core"/>
    <property type="match status" value="1"/>
</dbReference>
<proteinExistence type="predicted"/>
<evidence type="ECO:0008006" key="6">
    <source>
        <dbReference type="Google" id="ProtNLM"/>
    </source>
</evidence>
<comment type="caution">
    <text evidence="4">The sequence shown here is derived from an EMBL/GenBank/DDBJ whole genome shotgun (WGS) entry which is preliminary data.</text>
</comment>
<organism evidence="4 5">
    <name type="scientific">Hymenobacter glaciei</name>
    <dbReference type="NCBI Taxonomy" id="877209"/>
    <lineage>
        <taxon>Bacteria</taxon>
        <taxon>Pseudomonadati</taxon>
        <taxon>Bacteroidota</taxon>
        <taxon>Cytophagia</taxon>
        <taxon>Cytophagales</taxon>
        <taxon>Hymenobacteraceae</taxon>
        <taxon>Hymenobacter</taxon>
    </lineage>
</organism>
<protein>
    <recommendedName>
        <fullName evidence="6">DUF3857 domain-containing protein</fullName>
    </recommendedName>
</protein>
<keyword evidence="5" id="KW-1185">Reference proteome</keyword>
<feature type="domain" description="Transglutaminase-like" evidence="2">
    <location>
        <begin position="281"/>
        <end position="359"/>
    </location>
</feature>
<dbReference type="InterPro" id="IPR002931">
    <property type="entry name" value="Transglutaminase-like"/>
</dbReference>
<accession>A0ABP7UNW5</accession>
<name>A0ABP7UNW5_9BACT</name>
<gene>
    <name evidence="4" type="ORF">GCM10022409_38940</name>
</gene>
<dbReference type="Proteomes" id="UP001501469">
    <property type="component" value="Unassembled WGS sequence"/>
</dbReference>
<dbReference type="Pfam" id="PF12969">
    <property type="entry name" value="DUF3857"/>
    <property type="match status" value="1"/>
</dbReference>
<dbReference type="Gene3D" id="2.60.40.3140">
    <property type="match status" value="1"/>
</dbReference>